<dbReference type="Pfam" id="PF00356">
    <property type="entry name" value="LacI"/>
    <property type="match status" value="1"/>
</dbReference>
<dbReference type="InterPro" id="IPR010982">
    <property type="entry name" value="Lambda_DNA-bd_dom_sf"/>
</dbReference>
<dbReference type="Pfam" id="PF13377">
    <property type="entry name" value="Peripla_BP_3"/>
    <property type="match status" value="1"/>
</dbReference>
<evidence type="ECO:0000259" key="4">
    <source>
        <dbReference type="PROSITE" id="PS50932"/>
    </source>
</evidence>
<evidence type="ECO:0000313" key="5">
    <source>
        <dbReference type="EMBL" id="QMR42120.1"/>
    </source>
</evidence>
<keyword evidence="2 5" id="KW-0238">DNA-binding</keyword>
<dbReference type="PANTHER" id="PTHR30146">
    <property type="entry name" value="LACI-RELATED TRANSCRIPTIONAL REPRESSOR"/>
    <property type="match status" value="1"/>
</dbReference>
<dbReference type="RefSeq" id="WP_182014824.1">
    <property type="nucleotide sequence ID" value="NZ_CP055904.1"/>
</dbReference>
<dbReference type="Proteomes" id="UP000514462">
    <property type="component" value="Chromosome"/>
</dbReference>
<dbReference type="PROSITE" id="PS50932">
    <property type="entry name" value="HTH_LACI_2"/>
    <property type="match status" value="1"/>
</dbReference>
<dbReference type="InterPro" id="IPR000843">
    <property type="entry name" value="HTH_LacI"/>
</dbReference>
<dbReference type="SUPFAM" id="SSF53822">
    <property type="entry name" value="Periplasmic binding protein-like I"/>
    <property type="match status" value="1"/>
</dbReference>
<name>A0AAP9R0A9_KLEAE</name>
<dbReference type="AlphaFoldDB" id="A0AAP9R0A9"/>
<dbReference type="PANTHER" id="PTHR30146:SF109">
    <property type="entry name" value="HTH-TYPE TRANSCRIPTIONAL REGULATOR GALS"/>
    <property type="match status" value="1"/>
</dbReference>
<feature type="domain" description="HTH lacI-type" evidence="4">
    <location>
        <begin position="2"/>
        <end position="48"/>
    </location>
</feature>
<dbReference type="InterPro" id="IPR028082">
    <property type="entry name" value="Peripla_BP_I"/>
</dbReference>
<dbReference type="Gene3D" id="3.40.50.2300">
    <property type="match status" value="2"/>
</dbReference>
<protein>
    <submittedName>
        <fullName evidence="5">LacI family DNA-binding transcriptional regulator</fullName>
    </submittedName>
</protein>
<dbReference type="GO" id="GO:0003700">
    <property type="term" value="F:DNA-binding transcription factor activity"/>
    <property type="evidence" value="ECO:0007669"/>
    <property type="project" value="TreeGrafter"/>
</dbReference>
<dbReference type="CDD" id="cd01392">
    <property type="entry name" value="HTH_LacI"/>
    <property type="match status" value="1"/>
</dbReference>
<keyword evidence="1" id="KW-0805">Transcription regulation</keyword>
<gene>
    <name evidence="5" type="ORF">HV331_22645</name>
</gene>
<dbReference type="GO" id="GO:0000976">
    <property type="term" value="F:transcription cis-regulatory region binding"/>
    <property type="evidence" value="ECO:0007669"/>
    <property type="project" value="TreeGrafter"/>
</dbReference>
<organism evidence="5 6">
    <name type="scientific">Klebsiella aerogenes</name>
    <name type="common">Enterobacter aerogenes</name>
    <dbReference type="NCBI Taxonomy" id="548"/>
    <lineage>
        <taxon>Bacteria</taxon>
        <taxon>Pseudomonadati</taxon>
        <taxon>Pseudomonadota</taxon>
        <taxon>Gammaproteobacteria</taxon>
        <taxon>Enterobacterales</taxon>
        <taxon>Enterobacteriaceae</taxon>
        <taxon>Klebsiella/Raoultella group</taxon>
        <taxon>Klebsiella</taxon>
    </lineage>
</organism>
<evidence type="ECO:0000256" key="1">
    <source>
        <dbReference type="ARBA" id="ARBA00023015"/>
    </source>
</evidence>
<accession>A0AAP9R0A9</accession>
<evidence type="ECO:0000256" key="3">
    <source>
        <dbReference type="ARBA" id="ARBA00023163"/>
    </source>
</evidence>
<dbReference type="InterPro" id="IPR046335">
    <property type="entry name" value="LacI/GalR-like_sensor"/>
</dbReference>
<evidence type="ECO:0000313" key="6">
    <source>
        <dbReference type="Proteomes" id="UP000514462"/>
    </source>
</evidence>
<dbReference type="SMART" id="SM00354">
    <property type="entry name" value="HTH_LACI"/>
    <property type="match status" value="1"/>
</dbReference>
<keyword evidence="3" id="KW-0804">Transcription</keyword>
<proteinExistence type="predicted"/>
<dbReference type="EMBL" id="CP055904">
    <property type="protein sequence ID" value="QMR42120.1"/>
    <property type="molecule type" value="Genomic_DNA"/>
</dbReference>
<dbReference type="Gene3D" id="1.10.260.40">
    <property type="entry name" value="lambda repressor-like DNA-binding domains"/>
    <property type="match status" value="1"/>
</dbReference>
<sequence>MANIRDVARRAGVSISSVSNVLNNRTQQMREETRQRIVKTMAELNYRPARCAPPVADSATKMLGLMVPSIVNPSFSALAHELDTAARVFRHRLLLGICCRNADEESAFIADMFSHGVCGLIVAASDVRKTHFVRAAEQGMTIISYDNRLAESVPPRARYFDSVSMDNVEAGRLAAQHLLDNGCRNIVFATESGLTLGRSHKILGFQSALSQSATAARGAVIEGKGNREFGDAEMFELGVSLAQKISALTPRVDGVVAINDALAIGLMVGLRAQGLKIAEDISVIGIDNISLSALSSPGLTSVMAPLSAMASMMVERLVKRIAEPGLQTDEFIFAPEVIQRQSVKIKQP</sequence>
<dbReference type="SUPFAM" id="SSF47413">
    <property type="entry name" value="lambda repressor-like DNA-binding domains"/>
    <property type="match status" value="1"/>
</dbReference>
<dbReference type="PROSITE" id="PS00356">
    <property type="entry name" value="HTH_LACI_1"/>
    <property type="match status" value="1"/>
</dbReference>
<evidence type="ECO:0000256" key="2">
    <source>
        <dbReference type="ARBA" id="ARBA00023125"/>
    </source>
</evidence>
<reference evidence="6" key="1">
    <citation type="submission" date="2020-06" db="EMBL/GenBank/DDBJ databases">
        <title>REHAB project genomes.</title>
        <authorList>
            <person name="Shaw L.P."/>
        </authorList>
    </citation>
    <scope>NUCLEOTIDE SEQUENCE [LARGE SCALE GENOMIC DNA]</scope>
    <source>
        <strain evidence="6">RHBSTW-00938</strain>
    </source>
</reference>